<keyword evidence="3 5" id="KW-1133">Transmembrane helix</keyword>
<comment type="caution">
    <text evidence="6">The sequence shown here is derived from an EMBL/GenBank/DDBJ whole genome shotgun (WGS) entry which is preliminary data.</text>
</comment>
<proteinExistence type="predicted"/>
<keyword evidence="2 5" id="KW-0812">Transmembrane</keyword>
<feature type="transmembrane region" description="Helical" evidence="5">
    <location>
        <begin position="6"/>
        <end position="23"/>
    </location>
</feature>
<comment type="subcellular location">
    <subcellularLocation>
        <location evidence="1">Membrane</location>
    </subcellularLocation>
</comment>
<feature type="transmembrane region" description="Helical" evidence="5">
    <location>
        <begin position="30"/>
        <end position="52"/>
    </location>
</feature>
<evidence type="ECO:0008006" key="8">
    <source>
        <dbReference type="Google" id="ProtNLM"/>
    </source>
</evidence>
<accession>A0A9P1N8G8</accession>
<dbReference type="GO" id="GO:0016020">
    <property type="term" value="C:membrane"/>
    <property type="evidence" value="ECO:0007669"/>
    <property type="project" value="UniProtKB-SubCell"/>
</dbReference>
<dbReference type="OrthoDB" id="5873055at2759"/>
<dbReference type="GO" id="GO:0004930">
    <property type="term" value="F:G protein-coupled receptor activity"/>
    <property type="evidence" value="ECO:0007669"/>
    <property type="project" value="InterPro"/>
</dbReference>
<evidence type="ECO:0000256" key="5">
    <source>
        <dbReference type="SAM" id="Phobius"/>
    </source>
</evidence>
<organism evidence="6 7">
    <name type="scientific">Caenorhabditis angaria</name>
    <dbReference type="NCBI Taxonomy" id="860376"/>
    <lineage>
        <taxon>Eukaryota</taxon>
        <taxon>Metazoa</taxon>
        <taxon>Ecdysozoa</taxon>
        <taxon>Nematoda</taxon>
        <taxon>Chromadorea</taxon>
        <taxon>Rhabditida</taxon>
        <taxon>Rhabditina</taxon>
        <taxon>Rhabditomorpha</taxon>
        <taxon>Rhabditoidea</taxon>
        <taxon>Rhabditidae</taxon>
        <taxon>Peloderinae</taxon>
        <taxon>Caenorhabditis</taxon>
    </lineage>
</organism>
<keyword evidence="7" id="KW-1185">Reference proteome</keyword>
<feature type="transmembrane region" description="Helical" evidence="5">
    <location>
        <begin position="143"/>
        <end position="167"/>
    </location>
</feature>
<evidence type="ECO:0000256" key="2">
    <source>
        <dbReference type="ARBA" id="ARBA00022692"/>
    </source>
</evidence>
<dbReference type="AlphaFoldDB" id="A0A9P1N8G8"/>
<sequence>MIMLMLVIDIYIIMYFPTIYQTLSNTKYTILLLLIPSIYGLFTWTYGFLQLNNDMLQFCNPPVALPPKVSRFWSLSNVIFNTITLLLFVILMIIFHLQGKRQKKNTTKLMNRLKVSVIIFTLSWYMCTLGVDIITALDLDEELFGFLQANMIFFALLCYTQPFYVVLWRSVEYRDAFFELWSCFEFCKRARSKKVSATIAIGYTSTGFTR</sequence>
<evidence type="ECO:0000313" key="6">
    <source>
        <dbReference type="EMBL" id="CAI5453639.1"/>
    </source>
</evidence>
<reference evidence="6" key="1">
    <citation type="submission" date="2022-11" db="EMBL/GenBank/DDBJ databases">
        <authorList>
            <person name="Kikuchi T."/>
        </authorList>
    </citation>
    <scope>NUCLEOTIDE SEQUENCE</scope>
    <source>
        <strain evidence="6">PS1010</strain>
    </source>
</reference>
<gene>
    <name evidence="6" type="ORF">CAMP_LOCUS16276</name>
</gene>
<dbReference type="SMART" id="SM01381">
    <property type="entry name" value="7TM_GPCR_Srsx"/>
    <property type="match status" value="1"/>
</dbReference>
<feature type="transmembrane region" description="Helical" evidence="5">
    <location>
        <begin position="72"/>
        <end position="95"/>
    </location>
</feature>
<evidence type="ECO:0000256" key="1">
    <source>
        <dbReference type="ARBA" id="ARBA00004370"/>
    </source>
</evidence>
<dbReference type="EMBL" id="CANHGI010000005">
    <property type="protein sequence ID" value="CAI5453639.1"/>
    <property type="molecule type" value="Genomic_DNA"/>
</dbReference>
<keyword evidence="4 5" id="KW-0472">Membrane</keyword>
<dbReference type="InterPro" id="IPR019424">
    <property type="entry name" value="7TM_GPCR_Srsx"/>
</dbReference>
<evidence type="ECO:0000256" key="3">
    <source>
        <dbReference type="ARBA" id="ARBA00022989"/>
    </source>
</evidence>
<protein>
    <recommendedName>
        <fullName evidence="8">G-protein coupled receptors family 1 profile domain-containing protein</fullName>
    </recommendedName>
</protein>
<dbReference type="Pfam" id="PF10320">
    <property type="entry name" value="7TM_GPCR_Srsx"/>
    <property type="match status" value="1"/>
</dbReference>
<dbReference type="InterPro" id="IPR000276">
    <property type="entry name" value="GPCR_Rhodpsn"/>
</dbReference>
<evidence type="ECO:0000256" key="4">
    <source>
        <dbReference type="ARBA" id="ARBA00023136"/>
    </source>
</evidence>
<evidence type="ECO:0000313" key="7">
    <source>
        <dbReference type="Proteomes" id="UP001152747"/>
    </source>
</evidence>
<name>A0A9P1N8G8_9PELO</name>
<dbReference type="Gene3D" id="1.20.1070.10">
    <property type="entry name" value="Rhodopsin 7-helix transmembrane proteins"/>
    <property type="match status" value="1"/>
</dbReference>
<dbReference type="PANTHER" id="PTHR23360">
    <property type="entry name" value="G-PROTEIN COUPLED RECEPTORS FAMILY 1 PROFILE DOMAIN-CONTAINING PROTEIN-RELATED"/>
    <property type="match status" value="1"/>
</dbReference>
<dbReference type="SUPFAM" id="SSF81321">
    <property type="entry name" value="Family A G protein-coupled receptor-like"/>
    <property type="match status" value="1"/>
</dbReference>
<feature type="transmembrane region" description="Helical" evidence="5">
    <location>
        <begin position="115"/>
        <end position="137"/>
    </location>
</feature>
<dbReference type="InterPro" id="IPR047130">
    <property type="entry name" value="7TM_GPCR_Srsx_nematod"/>
</dbReference>
<dbReference type="Proteomes" id="UP001152747">
    <property type="component" value="Unassembled WGS sequence"/>
</dbReference>
<dbReference type="PANTHER" id="PTHR23360:SF32">
    <property type="entry name" value="G-PROTEIN COUPLED RECEPTORS FAMILY 1 PROFILE DOMAIN-CONTAINING PROTEIN"/>
    <property type="match status" value="1"/>
</dbReference>